<dbReference type="Gene3D" id="1.10.530.10">
    <property type="match status" value="1"/>
</dbReference>
<dbReference type="SUPFAM" id="SSF53955">
    <property type="entry name" value="Lysozyme-like"/>
    <property type="match status" value="1"/>
</dbReference>
<dbReference type="SMR" id="A0AAD1ISP4"/>
<dbReference type="Pfam" id="PF05598">
    <property type="entry name" value="DUF772"/>
    <property type="match status" value="1"/>
</dbReference>
<evidence type="ECO:0000256" key="1">
    <source>
        <dbReference type="ARBA" id="ARBA00010830"/>
    </source>
</evidence>
<accession>A0AAD1ISP4</accession>
<dbReference type="InterPro" id="IPR008490">
    <property type="entry name" value="Transposase_InsH_N"/>
</dbReference>
<dbReference type="SMART" id="SM01208">
    <property type="entry name" value="G5"/>
    <property type="match status" value="1"/>
</dbReference>
<dbReference type="Proteomes" id="UP000466607">
    <property type="component" value="Chromosome"/>
</dbReference>
<organism evidence="5 6">
    <name type="scientific">Mycolicibacterium litorale</name>
    <dbReference type="NCBI Taxonomy" id="758802"/>
    <lineage>
        <taxon>Bacteria</taxon>
        <taxon>Bacillati</taxon>
        <taxon>Actinomycetota</taxon>
        <taxon>Actinomycetes</taxon>
        <taxon>Mycobacteriales</taxon>
        <taxon>Mycobacteriaceae</taxon>
        <taxon>Mycolicibacterium</taxon>
    </lineage>
</organism>
<keyword evidence="3" id="KW-0378">Hydrolase</keyword>
<reference evidence="5 6" key="1">
    <citation type="journal article" date="2019" name="Emerg. Microbes Infect.">
        <title>Comprehensive subspecies identification of 175 nontuberculous mycobacteria species based on 7547 genomic profiles.</title>
        <authorList>
            <person name="Matsumoto Y."/>
            <person name="Kinjo T."/>
            <person name="Motooka D."/>
            <person name="Nabeya D."/>
            <person name="Jung N."/>
            <person name="Uechi K."/>
            <person name="Horii T."/>
            <person name="Iida T."/>
            <person name="Fujita J."/>
            <person name="Nakamura S."/>
        </authorList>
    </citation>
    <scope>NUCLEOTIDE SEQUENCE [LARGE SCALE GENOMIC DNA]</scope>
    <source>
        <strain evidence="5 6">JCM 17423</strain>
    </source>
</reference>
<dbReference type="InterPro" id="IPR010618">
    <property type="entry name" value="RPF"/>
</dbReference>
<dbReference type="Gene3D" id="2.20.230.10">
    <property type="entry name" value="Resuscitation-promoting factor rpfb"/>
    <property type="match status" value="1"/>
</dbReference>
<dbReference type="Pfam" id="PF06737">
    <property type="entry name" value="Transglycosylas"/>
    <property type="match status" value="1"/>
</dbReference>
<keyword evidence="6" id="KW-1185">Reference proteome</keyword>
<dbReference type="Pfam" id="PF03990">
    <property type="entry name" value="DUF348"/>
    <property type="match status" value="3"/>
</dbReference>
<evidence type="ECO:0000313" key="5">
    <source>
        <dbReference type="EMBL" id="BBY16998.1"/>
    </source>
</evidence>
<dbReference type="PROSITE" id="PS51109">
    <property type="entry name" value="G5"/>
    <property type="match status" value="1"/>
</dbReference>
<dbReference type="PANTHER" id="PTHR33408">
    <property type="entry name" value="TRANSPOSASE"/>
    <property type="match status" value="1"/>
</dbReference>
<dbReference type="GO" id="GO:0016787">
    <property type="term" value="F:hydrolase activity"/>
    <property type="evidence" value="ECO:0007669"/>
    <property type="project" value="UniProtKB-KW"/>
</dbReference>
<sequence length="553" mass="59840">MNPVTVDTTPMRVPRRRVPLPDKSFRVSADDGMPAENLARLVAVLVDEHADLAPIRAAYSDGLDTPPYDPRLLVGILLYAYTTGVASSRQIQRKCRDDPSFRWLAAEETPDHSVIAEFRRRHLAALTRLFVQALLIAQAAGVHRVGRVVLDGATRGVLAEDVLTLLADAERTDTAEDAERPTCDAPAPATSRVQRGLVAAVLVALMVSGGYVATMTKRVTLTVDGESVTVSTMKSRVSDVLRANGYAVREHDEVRPGPDQLVRGSDTIELRRGRPLQVSVDGQPGGEVWTTAVTVGEALEQLAMRDVAPVDVSRTSRVPVEGMALPVVTPKRVRISDGGVKSERRLAAATVGQLLETAGARLQQDDKVAPPASTPVVEGMEIVITRIRVHQFSERLPLPAPLRRIHDPSINISRRVVDDPGVPGTQDVTFAVSTVNGKVVYRQVMARDVVTPARPQVQRVGAKPGTAVPPVQNNATWDALAFCESSGNWGINTGNGFYGGVQFTQSTWESFGGLRYAPRADLATREEQIAIAEVTRDKQGWGAWPVCSARAKR</sequence>
<name>A0AAD1ISP4_9MYCO</name>
<dbReference type="AlphaFoldDB" id="A0AAD1ISP4"/>
<protein>
    <recommendedName>
        <fullName evidence="4">G5 domain-containing protein</fullName>
    </recommendedName>
</protein>
<keyword evidence="2" id="KW-0732">Signal</keyword>
<evidence type="ECO:0000256" key="3">
    <source>
        <dbReference type="ARBA" id="ARBA00022801"/>
    </source>
</evidence>
<dbReference type="InterPro" id="IPR007137">
    <property type="entry name" value="DUF348"/>
</dbReference>
<dbReference type="Pfam" id="PF07501">
    <property type="entry name" value="G5"/>
    <property type="match status" value="1"/>
</dbReference>
<evidence type="ECO:0000256" key="2">
    <source>
        <dbReference type="ARBA" id="ARBA00022729"/>
    </source>
</evidence>
<feature type="domain" description="G5" evidence="4">
    <location>
        <begin position="384"/>
        <end position="464"/>
    </location>
</feature>
<dbReference type="InterPro" id="IPR023346">
    <property type="entry name" value="Lysozyme-like_dom_sf"/>
</dbReference>
<dbReference type="EMBL" id="AP022586">
    <property type="protein sequence ID" value="BBY16998.1"/>
    <property type="molecule type" value="Genomic_DNA"/>
</dbReference>
<dbReference type="InterPro" id="IPR011098">
    <property type="entry name" value="G5_dom"/>
</dbReference>
<gene>
    <name evidence="5" type="ORF">MLIT_25900</name>
</gene>
<evidence type="ECO:0000259" key="4">
    <source>
        <dbReference type="PROSITE" id="PS51109"/>
    </source>
</evidence>
<comment type="similarity">
    <text evidence="1">Belongs to the transglycosylase family. Rpf subfamily.</text>
</comment>
<proteinExistence type="inferred from homology"/>
<evidence type="ECO:0000313" key="6">
    <source>
        <dbReference type="Proteomes" id="UP000466607"/>
    </source>
</evidence>
<dbReference type="CDD" id="cd13925">
    <property type="entry name" value="RPF"/>
    <property type="match status" value="1"/>
</dbReference>